<sequence>MDSSTEINCKIQNAIKGELPKLGVYVDEELPDYIMVMVAREARWCSENRAPHLVSGRPEFKSSLRHLLAG</sequence>
<reference evidence="1" key="3">
    <citation type="submission" date="2025-09" db="UniProtKB">
        <authorList>
            <consortium name="Ensembl"/>
        </authorList>
    </citation>
    <scope>IDENTIFICATION</scope>
</reference>
<dbReference type="Proteomes" id="UP000314987">
    <property type="component" value="Unassembled WGS sequence"/>
</dbReference>
<dbReference type="STRING" id="29139.ENSVURP00010015778"/>
<accession>A0A4X2KVU0</accession>
<reference evidence="2" key="1">
    <citation type="submission" date="2018-12" db="EMBL/GenBank/DDBJ databases">
        <authorList>
            <person name="Yazar S."/>
        </authorList>
    </citation>
    <scope>NUCLEOTIDE SEQUENCE [LARGE SCALE GENOMIC DNA]</scope>
</reference>
<keyword evidence="2" id="KW-1185">Reference proteome</keyword>
<dbReference type="Ensembl" id="ENSVURT00010017932.1">
    <property type="protein sequence ID" value="ENSVURP00010015778.1"/>
    <property type="gene ID" value="ENSVURG00010012074.1"/>
</dbReference>
<dbReference type="AlphaFoldDB" id="A0A4X2KVU0"/>
<organism evidence="1 2">
    <name type="scientific">Vombatus ursinus</name>
    <name type="common">Common wombat</name>
    <dbReference type="NCBI Taxonomy" id="29139"/>
    <lineage>
        <taxon>Eukaryota</taxon>
        <taxon>Metazoa</taxon>
        <taxon>Chordata</taxon>
        <taxon>Craniata</taxon>
        <taxon>Vertebrata</taxon>
        <taxon>Euteleostomi</taxon>
        <taxon>Mammalia</taxon>
        <taxon>Metatheria</taxon>
        <taxon>Diprotodontia</taxon>
        <taxon>Vombatidae</taxon>
        <taxon>Vombatus</taxon>
    </lineage>
</organism>
<evidence type="ECO:0000313" key="2">
    <source>
        <dbReference type="Proteomes" id="UP000314987"/>
    </source>
</evidence>
<name>A0A4X2KVU0_VOMUR</name>
<reference evidence="1" key="2">
    <citation type="submission" date="2025-08" db="UniProtKB">
        <authorList>
            <consortium name="Ensembl"/>
        </authorList>
    </citation>
    <scope>IDENTIFICATION</scope>
</reference>
<protein>
    <submittedName>
        <fullName evidence="1">Uncharacterized protein</fullName>
    </submittedName>
</protein>
<evidence type="ECO:0000313" key="1">
    <source>
        <dbReference type="Ensembl" id="ENSVURP00010015778.1"/>
    </source>
</evidence>
<proteinExistence type="predicted"/>